<organism evidence="1 2">
    <name type="scientific">Desulfonema magnum</name>
    <dbReference type="NCBI Taxonomy" id="45655"/>
    <lineage>
        <taxon>Bacteria</taxon>
        <taxon>Pseudomonadati</taxon>
        <taxon>Thermodesulfobacteriota</taxon>
        <taxon>Desulfobacteria</taxon>
        <taxon>Desulfobacterales</taxon>
        <taxon>Desulfococcaceae</taxon>
        <taxon>Desulfonema</taxon>
    </lineage>
</organism>
<dbReference type="EMBL" id="CP061800">
    <property type="protein sequence ID" value="QTA91103.1"/>
    <property type="molecule type" value="Genomic_DNA"/>
</dbReference>
<dbReference type="AlphaFoldDB" id="A0A975BT37"/>
<dbReference type="KEGG" id="dmm:dnm_071680"/>
<name>A0A975BT37_9BACT</name>
<proteinExistence type="predicted"/>
<protein>
    <submittedName>
        <fullName evidence="1">Uncharacterized protein</fullName>
    </submittedName>
</protein>
<gene>
    <name evidence="1" type="ORF">dnm_071680</name>
</gene>
<reference evidence="1" key="1">
    <citation type="journal article" date="2021" name="Microb. Physiol.">
        <title>Proteogenomic Insights into the Physiology of Marine, Sulfate-Reducing, Filamentous Desulfonema limicola and Desulfonema magnum.</title>
        <authorList>
            <person name="Schnaars V."/>
            <person name="Wohlbrand L."/>
            <person name="Scheve S."/>
            <person name="Hinrichs C."/>
            <person name="Reinhardt R."/>
            <person name="Rabus R."/>
        </authorList>
    </citation>
    <scope>NUCLEOTIDE SEQUENCE</scope>
    <source>
        <strain evidence="1">4be13</strain>
    </source>
</reference>
<evidence type="ECO:0000313" key="1">
    <source>
        <dbReference type="EMBL" id="QTA91103.1"/>
    </source>
</evidence>
<keyword evidence="2" id="KW-1185">Reference proteome</keyword>
<dbReference type="Proteomes" id="UP000663722">
    <property type="component" value="Chromosome"/>
</dbReference>
<evidence type="ECO:0000313" key="2">
    <source>
        <dbReference type="Proteomes" id="UP000663722"/>
    </source>
</evidence>
<accession>A0A975BT37</accession>
<sequence>MSEITAEGLRASQIKNSKIPYNTMKRQQIIGIQQILFKTFFNWPAALLPA</sequence>